<protein>
    <submittedName>
        <fullName evidence="4">Sulfatase-like hydrolase/transferase</fullName>
    </submittedName>
</protein>
<dbReference type="Pfam" id="PF00884">
    <property type="entry name" value="Sulfatase"/>
    <property type="match status" value="1"/>
</dbReference>
<proteinExistence type="inferred from homology"/>
<dbReference type="PANTHER" id="PTHR42693">
    <property type="entry name" value="ARYLSULFATASE FAMILY MEMBER"/>
    <property type="match status" value="1"/>
</dbReference>
<dbReference type="Proteomes" id="UP000585050">
    <property type="component" value="Unassembled WGS sequence"/>
</dbReference>
<evidence type="ECO:0000256" key="1">
    <source>
        <dbReference type="ARBA" id="ARBA00008779"/>
    </source>
</evidence>
<dbReference type="SUPFAM" id="SSF53649">
    <property type="entry name" value="Alkaline phosphatase-like"/>
    <property type="match status" value="1"/>
</dbReference>
<keyword evidence="4" id="KW-0378">Hydrolase</keyword>
<dbReference type="Gene3D" id="3.30.1120.10">
    <property type="match status" value="1"/>
</dbReference>
<comment type="caution">
    <text evidence="4">The sequence shown here is derived from an EMBL/GenBank/DDBJ whole genome shotgun (WGS) entry which is preliminary data.</text>
</comment>
<keyword evidence="4" id="KW-0808">Transferase</keyword>
<gene>
    <name evidence="4" type="ORF">HGP29_24465</name>
</gene>
<evidence type="ECO:0000256" key="2">
    <source>
        <dbReference type="SAM" id="SignalP"/>
    </source>
</evidence>
<feature type="domain" description="Sulfatase N-terminal" evidence="3">
    <location>
        <begin position="37"/>
        <end position="379"/>
    </location>
</feature>
<accession>A0A7X8XYN9</accession>
<keyword evidence="5" id="KW-1185">Reference proteome</keyword>
<comment type="similarity">
    <text evidence="1">Belongs to the sulfatase family.</text>
</comment>
<organism evidence="4 5">
    <name type="scientific">Flammeovirga agarivorans</name>
    <dbReference type="NCBI Taxonomy" id="2726742"/>
    <lineage>
        <taxon>Bacteria</taxon>
        <taxon>Pseudomonadati</taxon>
        <taxon>Bacteroidota</taxon>
        <taxon>Cytophagia</taxon>
        <taxon>Cytophagales</taxon>
        <taxon>Flammeovirgaceae</taxon>
        <taxon>Flammeovirga</taxon>
    </lineage>
</organism>
<dbReference type="RefSeq" id="WP_168885091.1">
    <property type="nucleotide sequence ID" value="NZ_JABAIL010000011.1"/>
</dbReference>
<dbReference type="GO" id="GO:0004065">
    <property type="term" value="F:arylsulfatase activity"/>
    <property type="evidence" value="ECO:0007669"/>
    <property type="project" value="TreeGrafter"/>
</dbReference>
<reference evidence="4 5" key="1">
    <citation type="submission" date="2020-04" db="EMBL/GenBank/DDBJ databases">
        <title>Flammeovirga sp. SR4, a novel species isolated from seawater.</title>
        <authorList>
            <person name="Wang X."/>
        </authorList>
    </citation>
    <scope>NUCLEOTIDE SEQUENCE [LARGE SCALE GENOMIC DNA]</scope>
    <source>
        <strain evidence="4 5">SR4</strain>
    </source>
</reference>
<evidence type="ECO:0000313" key="5">
    <source>
        <dbReference type="Proteomes" id="UP000585050"/>
    </source>
</evidence>
<evidence type="ECO:0000313" key="4">
    <source>
        <dbReference type="EMBL" id="NLR94381.1"/>
    </source>
</evidence>
<evidence type="ECO:0000259" key="3">
    <source>
        <dbReference type="Pfam" id="PF00884"/>
    </source>
</evidence>
<dbReference type="PANTHER" id="PTHR42693:SF33">
    <property type="entry name" value="ARYLSULFATASE"/>
    <property type="match status" value="1"/>
</dbReference>
<dbReference type="EMBL" id="JABAIL010000011">
    <property type="protein sequence ID" value="NLR94381.1"/>
    <property type="molecule type" value="Genomic_DNA"/>
</dbReference>
<dbReference type="AlphaFoldDB" id="A0A7X8XYN9"/>
<dbReference type="InterPro" id="IPR017850">
    <property type="entry name" value="Alkaline_phosphatase_core_sf"/>
</dbReference>
<dbReference type="Gene3D" id="3.40.720.10">
    <property type="entry name" value="Alkaline Phosphatase, subunit A"/>
    <property type="match status" value="1"/>
</dbReference>
<sequence>MKRNLFITLFIYLAGITTVNATSGTGDDTNKGKKGKPNIVIFYTDDLGYGDLSVNGGLTPTPNIDKIFTTGLTFNNYNTHCVCSPSRAGMLTGKHYVKTNSGPKTGGELSTDEKTFPETLQDNGFVTGAFGKWHNGSPTSYGENEKKNSKRYQLGAGVNAHGFDRFVGYYGGGGNYFTRYSNVYGQVSWYHDKTNKPNEKGYTTDLITKYALEFIEKNKEERFLAYIPHEAMHNPLQAKYKDIQRVPEAVKQGTEILSEEEYKKYFKGNKAWMKMSEEQKQIVRSAMLLSLDDAVGEVLEYLKKENLLDNTIVMFTSDNGATPEGNNLPFKGHKHTIYEGGIHVPMAMMWKNGGLNKGNKYEGDFNFLDIYPTLTSMVGAKRDETIAIDGRDLSKSILSNTENAATVQQWVWTGEGAVKEGNWKLIYNPQEIQLYDLSKDLKEENNLASQYPEKVEAMKKLHIDFLRANTINPSYLPTDHLPSATAEAKPDGEVLEFFIEQTAAVKSGKDIMRFAFAEGYDKMKYTIEPGDVVEYDIMVAEDGMNEGFFYSPTSTWKVLFAKSGYDQYGRYQKKGPGVKAGKGKWEHRVIGIGEATPQKLSYNMMSFQSRKPGTYHFYIDNLIARKADGTVITLWSSGKDTIKRYKEKPFMKNRKENIFKTVQVQSVELGSIQ</sequence>
<dbReference type="GO" id="GO:0016740">
    <property type="term" value="F:transferase activity"/>
    <property type="evidence" value="ECO:0007669"/>
    <property type="project" value="UniProtKB-KW"/>
</dbReference>
<dbReference type="InterPro" id="IPR050738">
    <property type="entry name" value="Sulfatase"/>
</dbReference>
<feature type="signal peptide" evidence="2">
    <location>
        <begin position="1"/>
        <end position="21"/>
    </location>
</feature>
<dbReference type="InterPro" id="IPR000917">
    <property type="entry name" value="Sulfatase_N"/>
</dbReference>
<feature type="chain" id="PRO_5031406860" evidence="2">
    <location>
        <begin position="22"/>
        <end position="673"/>
    </location>
</feature>
<name>A0A7X8XYN9_9BACT</name>
<keyword evidence="2" id="KW-0732">Signal</keyword>